<keyword evidence="2" id="KW-0808">Transferase</keyword>
<sequence length="332" mass="38278">MISLKHRKLLVGLLAVFSVLAVWTNRRTSTRVQDKVLIVESGEDELSIETVDWSRVAYVTYATSSDYLCNAVILTAELRKLTQANIVTLIEANLLDDHVTSLLTALKQSSTVVEIDSVDERASDSWDHSFVKLHSFNLTQFDRIVYLDCDALLLKPIDYLFLLPWDHQIFAHAYWTDLQLGSYLMVLSPSTHVFNTLWRLVKNRNKDKNIYDMDILSTVSPSYLYDPSHVGATKKYLLPAYPNIMLTGELKTKNHNTFLKSRYASQPLSDWPSMRQNISLVHFSDWPDPKPWVFNNIYDDLPVCDGLSCSDHQVWISYHQKYHSLHNKYCPS</sequence>
<name>A0A1E4TF37_9ASCO</name>
<dbReference type="InterPro" id="IPR029044">
    <property type="entry name" value="Nucleotide-diphossugar_trans"/>
</dbReference>
<feature type="signal peptide" evidence="1">
    <location>
        <begin position="1"/>
        <end position="21"/>
    </location>
</feature>
<evidence type="ECO:0000313" key="3">
    <source>
        <dbReference type="Proteomes" id="UP000095023"/>
    </source>
</evidence>
<evidence type="ECO:0000313" key="2">
    <source>
        <dbReference type="EMBL" id="ODV90366.1"/>
    </source>
</evidence>
<dbReference type="Proteomes" id="UP000095023">
    <property type="component" value="Unassembled WGS sequence"/>
</dbReference>
<dbReference type="EMBL" id="KV453842">
    <property type="protein sequence ID" value="ODV90366.1"/>
    <property type="molecule type" value="Genomic_DNA"/>
</dbReference>
<organism evidence="2 3">
    <name type="scientific">Tortispora caseinolytica NRRL Y-17796</name>
    <dbReference type="NCBI Taxonomy" id="767744"/>
    <lineage>
        <taxon>Eukaryota</taxon>
        <taxon>Fungi</taxon>
        <taxon>Dikarya</taxon>
        <taxon>Ascomycota</taxon>
        <taxon>Saccharomycotina</taxon>
        <taxon>Trigonopsidomycetes</taxon>
        <taxon>Trigonopsidales</taxon>
        <taxon>Trigonopsidaceae</taxon>
        <taxon>Tortispora</taxon>
    </lineage>
</organism>
<dbReference type="Gene3D" id="3.90.550.10">
    <property type="entry name" value="Spore Coat Polysaccharide Biosynthesis Protein SpsA, Chain A"/>
    <property type="match status" value="1"/>
</dbReference>
<keyword evidence="3" id="KW-1185">Reference proteome</keyword>
<accession>A0A1E4TF37</accession>
<protein>
    <submittedName>
        <fullName evidence="2">Glycosyltransferase family 8 protein</fullName>
    </submittedName>
</protein>
<gene>
    <name evidence="2" type="ORF">CANCADRAFT_2094</name>
</gene>
<proteinExistence type="predicted"/>
<feature type="chain" id="PRO_5009163177" evidence="1">
    <location>
        <begin position="22"/>
        <end position="332"/>
    </location>
</feature>
<dbReference type="PANTHER" id="PTHR11183">
    <property type="entry name" value="GLYCOGENIN SUBFAMILY MEMBER"/>
    <property type="match status" value="1"/>
</dbReference>
<evidence type="ECO:0000256" key="1">
    <source>
        <dbReference type="SAM" id="SignalP"/>
    </source>
</evidence>
<reference evidence="3" key="1">
    <citation type="submission" date="2016-02" db="EMBL/GenBank/DDBJ databases">
        <title>Comparative genomics of biotechnologically important yeasts.</title>
        <authorList>
            <consortium name="DOE Joint Genome Institute"/>
            <person name="Riley R."/>
            <person name="Haridas S."/>
            <person name="Wolfe K.H."/>
            <person name="Lopes M.R."/>
            <person name="Hittinger C.T."/>
            <person name="Goker M."/>
            <person name="Salamov A."/>
            <person name="Wisecaver J."/>
            <person name="Long T.M."/>
            <person name="Aerts A.L."/>
            <person name="Barry K."/>
            <person name="Choi C."/>
            <person name="Clum A."/>
            <person name="Coughlan A.Y."/>
            <person name="Deshpande S."/>
            <person name="Douglass A.P."/>
            <person name="Hanson S.J."/>
            <person name="Klenk H.-P."/>
            <person name="Labutti K."/>
            <person name="Lapidus A."/>
            <person name="Lindquist E."/>
            <person name="Lipzen A."/>
            <person name="Meier-Kolthoff J.P."/>
            <person name="Ohm R.A."/>
            <person name="Otillar R.P."/>
            <person name="Pangilinan J."/>
            <person name="Peng Y."/>
            <person name="Rokas A."/>
            <person name="Rosa C.A."/>
            <person name="Scheuner C."/>
            <person name="Sibirny A.A."/>
            <person name="Slot J.C."/>
            <person name="Stielow J.B."/>
            <person name="Sun H."/>
            <person name="Kurtzman C.P."/>
            <person name="Blackwell M."/>
            <person name="Jeffries T.W."/>
            <person name="Grigoriev I.V."/>
        </authorList>
    </citation>
    <scope>NUCLEOTIDE SEQUENCE [LARGE SCALE GENOMIC DNA]</scope>
    <source>
        <strain evidence="3">NRRL Y-17796</strain>
    </source>
</reference>
<dbReference type="GO" id="GO:0016740">
    <property type="term" value="F:transferase activity"/>
    <property type="evidence" value="ECO:0007669"/>
    <property type="project" value="UniProtKB-KW"/>
</dbReference>
<dbReference type="SUPFAM" id="SSF53448">
    <property type="entry name" value="Nucleotide-diphospho-sugar transferases"/>
    <property type="match status" value="1"/>
</dbReference>
<dbReference type="InterPro" id="IPR050587">
    <property type="entry name" value="GNT1/Glycosyltrans_8"/>
</dbReference>
<dbReference type="OrthoDB" id="2014201at2759"/>
<dbReference type="AlphaFoldDB" id="A0A1E4TF37"/>
<keyword evidence="1" id="KW-0732">Signal</keyword>